<dbReference type="EMBL" id="BAABGA010000029">
    <property type="protein sequence ID" value="GAA4452685.1"/>
    <property type="molecule type" value="Genomic_DNA"/>
</dbReference>
<name>A0ABP8MN94_9BACT</name>
<dbReference type="RefSeq" id="WP_339940084.1">
    <property type="nucleotide sequence ID" value="NZ_BAABGA010000029.1"/>
</dbReference>
<feature type="domain" description="Endoribonuclease L-PSP/chorismate mutase-like" evidence="1">
    <location>
        <begin position="4"/>
        <end position="131"/>
    </location>
</feature>
<protein>
    <submittedName>
        <fullName evidence="2">RidA family protein</fullName>
    </submittedName>
</protein>
<evidence type="ECO:0000313" key="2">
    <source>
        <dbReference type="EMBL" id="GAA4452685.1"/>
    </source>
</evidence>
<sequence length="154" mass="16154">MNAEAKLKELGIELPTPPKPVGVYKPIVIAGNMAYLSGHGPLKPNKSLITGRLGLDMDVEAGYEAARLTGLGMLATLQTHLGSLDKVTRLVKLLGLVRCTDGFDKQPAVINGCSELFRDVFGEDAGVAARSALGTNALPGGIAVEIEAIFEVQV</sequence>
<dbReference type="InterPro" id="IPR013813">
    <property type="entry name" value="Endoribo_LPSP/chorism_mut-like"/>
</dbReference>
<dbReference type="CDD" id="cd02199">
    <property type="entry name" value="YjgF_YER057c_UK114_like_1"/>
    <property type="match status" value="1"/>
</dbReference>
<dbReference type="Proteomes" id="UP001500840">
    <property type="component" value="Unassembled WGS sequence"/>
</dbReference>
<proteinExistence type="predicted"/>
<gene>
    <name evidence="2" type="ORF">GCM10023156_22470</name>
</gene>
<reference evidence="3" key="1">
    <citation type="journal article" date="2019" name="Int. J. Syst. Evol. Microbiol.">
        <title>The Global Catalogue of Microorganisms (GCM) 10K type strain sequencing project: providing services to taxonomists for standard genome sequencing and annotation.</title>
        <authorList>
            <consortium name="The Broad Institute Genomics Platform"/>
            <consortium name="The Broad Institute Genome Sequencing Center for Infectious Disease"/>
            <person name="Wu L."/>
            <person name="Ma J."/>
        </authorList>
    </citation>
    <scope>NUCLEOTIDE SEQUENCE [LARGE SCALE GENOMIC DNA]</scope>
    <source>
        <strain evidence="3">JCM 17759</strain>
    </source>
</reference>
<dbReference type="PANTHER" id="PTHR43760">
    <property type="entry name" value="ENDORIBONUCLEASE-RELATED"/>
    <property type="match status" value="1"/>
</dbReference>
<dbReference type="InterPro" id="IPR035959">
    <property type="entry name" value="RutC-like_sf"/>
</dbReference>
<dbReference type="PANTHER" id="PTHR43760:SF1">
    <property type="entry name" value="ENDORIBONUCLEASE L-PSP_CHORISMATE MUTASE-LIKE DOMAIN-CONTAINING PROTEIN"/>
    <property type="match status" value="1"/>
</dbReference>
<accession>A0ABP8MN94</accession>
<evidence type="ECO:0000259" key="1">
    <source>
        <dbReference type="Pfam" id="PF14588"/>
    </source>
</evidence>
<comment type="caution">
    <text evidence="2">The sequence shown here is derived from an EMBL/GenBank/DDBJ whole genome shotgun (WGS) entry which is preliminary data.</text>
</comment>
<evidence type="ECO:0000313" key="3">
    <source>
        <dbReference type="Proteomes" id="UP001500840"/>
    </source>
</evidence>
<dbReference type="SUPFAM" id="SSF55298">
    <property type="entry name" value="YjgF-like"/>
    <property type="match status" value="1"/>
</dbReference>
<dbReference type="Gene3D" id="3.30.1330.40">
    <property type="entry name" value="RutC-like"/>
    <property type="match status" value="1"/>
</dbReference>
<keyword evidence="3" id="KW-1185">Reference proteome</keyword>
<dbReference type="Pfam" id="PF14588">
    <property type="entry name" value="YjgF_endoribonc"/>
    <property type="match status" value="1"/>
</dbReference>
<organism evidence="2 3">
    <name type="scientific">Novipirellula rosea</name>
    <dbReference type="NCBI Taxonomy" id="1031540"/>
    <lineage>
        <taxon>Bacteria</taxon>
        <taxon>Pseudomonadati</taxon>
        <taxon>Planctomycetota</taxon>
        <taxon>Planctomycetia</taxon>
        <taxon>Pirellulales</taxon>
        <taxon>Pirellulaceae</taxon>
        <taxon>Novipirellula</taxon>
    </lineage>
</organism>